<feature type="chain" id="PRO_5005190897" evidence="3">
    <location>
        <begin position="26"/>
        <end position="957"/>
    </location>
</feature>
<dbReference type="InParanoid" id="A0A0G4H445"/>
<feature type="compositionally biased region" description="Polar residues" evidence="1">
    <location>
        <begin position="52"/>
        <end position="64"/>
    </location>
</feature>
<sequence>MPSRISIALLLFAALLTCAAAGARAADDHGSRDGVLSVNNRSATYEDEGRGTRTSSSYLQINSNGRRRQQAEQPAPAPSRPFSFIETINNNDDDDVAPHPSVFHVGVGHPIGRKGLSIGLERGGVDIYRDGQAQPGWGLAEPSIVTAPEHKTRFWIELTTEGDVEALSGVDVTVGSPGVVSVVSKRSADLVKDTHSPTVLTLGYECHSRGSSTVSLSLHLSDAFTRPSWSFVKECTDERRPGLGISLTEAPLRTDVANDGEGMWTQETAVSRIVPFTTFELPLYLTLDTPGGHDREQTIDAFQANIKTLSDRQSDTISPSELSSWRSLLLVGQREARRLQQQGVWWRPWWLSYQADGAAHEAPSQSQLQDFYLQQRLNTDVNSLQQMTMTMHPGGSAVPFIPLHHGRRLGAGATLTHDGGEEAYTPTYAPTATPTSATMPSILAIRYGGALQDGGVLEEGSVKDVTLTFECLRPGTALVELKVSPAPVYQPYRPLTLSFLKKCGGRYREGFHVGTSDQNLTDLVRDGVLTANPPAVDNIFQRSSFFIQYAPYHQELDEQSPSVSVSCEDSSVVQVSAATTSATAASPSSPDRLDVFYKCNPTTRSPGVTTCTMALSFALFEGVSLSWEKRCGGPRKDVTIQSDLETHPYVLTQGAASADWDEVNPVVVLPPEEDRSTFTVSLAPLRQMHANQGAPVPLVLHSPVVKVSRPDVLTANVAGALAYGANLTEKSSDVDVVIEYRCRSSGESRVEVTLPIGLNASNAAFEPLVFAFTKKCSVIRFWQQWYVVLILTLIACMTCASCTSLCILATHKRGEQQQQQQGGGDRYVRDELDESQPDDVDIDVESQEIDDFSSPPSASGLSASGGPPSRQSPPRGTAPHLHAEMTPERGPFAALGVRERDDATVGGTYMRGREMGMGMPPPSSSGMLLQQGMERRLLPDTRDSGVGDSRGGRPAYR</sequence>
<keyword evidence="2" id="KW-0472">Membrane</keyword>
<dbReference type="EMBL" id="CDMY01000982">
    <property type="protein sequence ID" value="CEM38378.1"/>
    <property type="molecule type" value="Genomic_DNA"/>
</dbReference>
<dbReference type="Proteomes" id="UP000041254">
    <property type="component" value="Unassembled WGS sequence"/>
</dbReference>
<evidence type="ECO:0000313" key="4">
    <source>
        <dbReference type="EMBL" id="CEM38378.1"/>
    </source>
</evidence>
<keyword evidence="5" id="KW-1185">Reference proteome</keyword>
<feature type="region of interest" description="Disordered" evidence="1">
    <location>
        <begin position="848"/>
        <end position="896"/>
    </location>
</feature>
<protein>
    <submittedName>
        <fullName evidence="4">Uncharacterized protein</fullName>
    </submittedName>
</protein>
<reference evidence="4 5" key="1">
    <citation type="submission" date="2014-11" db="EMBL/GenBank/DDBJ databases">
        <authorList>
            <person name="Zhu J."/>
            <person name="Qi W."/>
            <person name="Song R."/>
        </authorList>
    </citation>
    <scope>NUCLEOTIDE SEQUENCE [LARGE SCALE GENOMIC DNA]</scope>
</reference>
<dbReference type="VEuPathDB" id="CryptoDB:Vbra_6548"/>
<feature type="region of interest" description="Disordered" evidence="1">
    <location>
        <begin position="913"/>
        <end position="957"/>
    </location>
</feature>
<dbReference type="AlphaFoldDB" id="A0A0G4H445"/>
<feature type="signal peptide" evidence="3">
    <location>
        <begin position="1"/>
        <end position="25"/>
    </location>
</feature>
<evidence type="ECO:0000256" key="1">
    <source>
        <dbReference type="SAM" id="MobiDB-lite"/>
    </source>
</evidence>
<evidence type="ECO:0000256" key="2">
    <source>
        <dbReference type="SAM" id="Phobius"/>
    </source>
</evidence>
<name>A0A0G4H445_VITBC</name>
<proteinExistence type="predicted"/>
<evidence type="ECO:0000313" key="5">
    <source>
        <dbReference type="Proteomes" id="UP000041254"/>
    </source>
</evidence>
<feature type="transmembrane region" description="Helical" evidence="2">
    <location>
        <begin position="785"/>
        <end position="809"/>
    </location>
</feature>
<accession>A0A0G4H445</accession>
<gene>
    <name evidence="4" type="ORF">Vbra_6548</name>
</gene>
<feature type="region of interest" description="Disordered" evidence="1">
    <location>
        <begin position="44"/>
        <end position="81"/>
    </location>
</feature>
<evidence type="ECO:0000256" key="3">
    <source>
        <dbReference type="SAM" id="SignalP"/>
    </source>
</evidence>
<organism evidence="4 5">
    <name type="scientific">Vitrella brassicaformis (strain CCMP3155)</name>
    <dbReference type="NCBI Taxonomy" id="1169540"/>
    <lineage>
        <taxon>Eukaryota</taxon>
        <taxon>Sar</taxon>
        <taxon>Alveolata</taxon>
        <taxon>Colpodellida</taxon>
        <taxon>Vitrellaceae</taxon>
        <taxon>Vitrella</taxon>
    </lineage>
</organism>
<keyword evidence="2" id="KW-0812">Transmembrane</keyword>
<feature type="compositionally biased region" description="Basic and acidic residues" evidence="1">
    <location>
        <begin position="933"/>
        <end position="945"/>
    </location>
</feature>
<feature type="compositionally biased region" description="Low complexity" evidence="1">
    <location>
        <begin position="853"/>
        <end position="875"/>
    </location>
</feature>
<keyword evidence="2" id="KW-1133">Transmembrane helix</keyword>
<keyword evidence="3" id="KW-0732">Signal</keyword>